<evidence type="ECO:0000313" key="1">
    <source>
        <dbReference type="EMBL" id="GAX07040.1"/>
    </source>
</evidence>
<gene>
    <name evidence="1" type="ORF">IWT25_02388</name>
</gene>
<sequence>MNNQTDEKDLVIGQLSTNSGSEIGRLLQQNARLTVLASQLQTEVKQLKDKYEPDNK</sequence>
<dbReference type="Proteomes" id="UP000198414">
    <property type="component" value="Unassembled WGS sequence"/>
</dbReference>
<dbReference type="AlphaFoldDB" id="A0A1Z5IYX5"/>
<dbReference type="EMBL" id="BCMI01000033">
    <property type="protein sequence ID" value="GAX07040.1"/>
    <property type="molecule type" value="Genomic_DNA"/>
</dbReference>
<reference evidence="1 2" key="1">
    <citation type="submission" date="2015-11" db="EMBL/GenBank/DDBJ databases">
        <title>Draft genome sequences of new species of the genus Lactobacillus isolated from orchardgrass silage.</title>
        <authorList>
            <person name="Tohno M."/>
            <person name="Tanizawa Y."/>
            <person name="Arita M."/>
        </authorList>
    </citation>
    <scope>NUCLEOTIDE SEQUENCE [LARGE SCALE GENOMIC DNA]</scope>
    <source>
        <strain evidence="1 2">IWT25</strain>
    </source>
</reference>
<dbReference type="RefSeq" id="WP_180949809.1">
    <property type="nucleotide sequence ID" value="NZ_BCMI01000033.1"/>
</dbReference>
<protein>
    <submittedName>
        <fullName evidence="1">Uncharacterized protein</fullName>
    </submittedName>
</protein>
<accession>A0A1Z5IYX5</accession>
<comment type="caution">
    <text evidence="1">The sequence shown here is derived from an EMBL/GenBank/DDBJ whole genome shotgun (WGS) entry which is preliminary data.</text>
</comment>
<name>A0A1Z5IYX5_9LACO</name>
<organism evidence="1 2">
    <name type="scientific">Secundilactobacillus pentosiphilus</name>
    <dbReference type="NCBI Taxonomy" id="1714682"/>
    <lineage>
        <taxon>Bacteria</taxon>
        <taxon>Bacillati</taxon>
        <taxon>Bacillota</taxon>
        <taxon>Bacilli</taxon>
        <taxon>Lactobacillales</taxon>
        <taxon>Lactobacillaceae</taxon>
        <taxon>Secundilactobacillus</taxon>
    </lineage>
</organism>
<proteinExistence type="predicted"/>
<evidence type="ECO:0000313" key="2">
    <source>
        <dbReference type="Proteomes" id="UP000198414"/>
    </source>
</evidence>